<dbReference type="Proteomes" id="UP000714618">
    <property type="component" value="Unassembled WGS sequence"/>
</dbReference>
<accession>A0A9N8JY64</accession>
<sequence>MSADTPPVFDYLDKLPREIRDMIFGYMILNSIRSYVRQRETPAYKLLCDPPVRFPLLGFHLVPIRSHLVTSPWVTLNKQYCVEYLKVFLEHVRIHDGITKPWVRGPPEYGSNERKPDILEGTLQLINHRFSVAAPHTGIKAAKEALFPHIKGICFNYYYQCSWFRRGFGKREYNDHPDRDYFVKPVEVFRRSHEEYNIPSDRISIELWYGDPTGSIEACLQTLDRHNNYSVVSLRPLHAKIFVDDYDASVAVLDSELEVLRRSFGKIIEKMCIRFPEPHQLGDILDLEIMVEEDMVWLRKSHLYIITETTNFWKTRDGWYDLGDMFKIAESWSSEIEE</sequence>
<name>A0A9N8JY64_9PEZI</name>
<evidence type="ECO:0000313" key="2">
    <source>
        <dbReference type="Proteomes" id="UP000714618"/>
    </source>
</evidence>
<organism evidence="1 2">
    <name type="scientific">Aureobasidium mustum</name>
    <dbReference type="NCBI Taxonomy" id="2773714"/>
    <lineage>
        <taxon>Eukaryota</taxon>
        <taxon>Fungi</taxon>
        <taxon>Dikarya</taxon>
        <taxon>Ascomycota</taxon>
        <taxon>Pezizomycotina</taxon>
        <taxon>Dothideomycetes</taxon>
        <taxon>Dothideomycetidae</taxon>
        <taxon>Dothideales</taxon>
        <taxon>Saccotheciaceae</taxon>
        <taxon>Aureobasidium</taxon>
    </lineage>
</organism>
<dbReference type="EMBL" id="CAIJEO010000007">
    <property type="protein sequence ID" value="CAD0096964.1"/>
    <property type="molecule type" value="Genomic_DNA"/>
</dbReference>
<dbReference type="AlphaFoldDB" id="A0A9N8JY64"/>
<gene>
    <name evidence="1" type="ORF">AWRI4233_LOCUS5990</name>
</gene>
<evidence type="ECO:0000313" key="1">
    <source>
        <dbReference type="EMBL" id="CAD0096964.1"/>
    </source>
</evidence>
<dbReference type="OrthoDB" id="3938333at2759"/>
<proteinExistence type="predicted"/>
<protein>
    <submittedName>
        <fullName evidence="1">Uncharacterized protein</fullName>
    </submittedName>
</protein>
<reference evidence="1" key="1">
    <citation type="submission" date="2020-06" db="EMBL/GenBank/DDBJ databases">
        <authorList>
            <person name="Onetto C."/>
        </authorList>
    </citation>
    <scope>NUCLEOTIDE SEQUENCE</scope>
</reference>
<comment type="caution">
    <text evidence="1">The sequence shown here is derived from an EMBL/GenBank/DDBJ whole genome shotgun (WGS) entry which is preliminary data.</text>
</comment>
<keyword evidence="2" id="KW-1185">Reference proteome</keyword>